<evidence type="ECO:0000256" key="8">
    <source>
        <dbReference type="ARBA" id="ARBA00022833"/>
    </source>
</evidence>
<dbReference type="InterPro" id="IPR006694">
    <property type="entry name" value="Fatty_acid_hydroxylase"/>
</dbReference>
<evidence type="ECO:0000256" key="14">
    <source>
        <dbReference type="SAM" id="Phobius"/>
    </source>
</evidence>
<dbReference type="EMBL" id="JBHUHV010000022">
    <property type="protein sequence ID" value="MFD2066594.1"/>
    <property type="molecule type" value="Genomic_DNA"/>
</dbReference>
<organism evidence="16 17">
    <name type="scientific">Pontibacter silvestris</name>
    <dbReference type="NCBI Taxonomy" id="2305183"/>
    <lineage>
        <taxon>Bacteria</taxon>
        <taxon>Pseudomonadati</taxon>
        <taxon>Bacteroidota</taxon>
        <taxon>Cytophagia</taxon>
        <taxon>Cytophagales</taxon>
        <taxon>Hymenobacteraceae</taxon>
        <taxon>Pontibacter</taxon>
    </lineage>
</organism>
<evidence type="ECO:0000313" key="16">
    <source>
        <dbReference type="EMBL" id="MFD2066594.1"/>
    </source>
</evidence>
<feature type="transmembrane region" description="Helical" evidence="14">
    <location>
        <begin position="48"/>
        <end position="72"/>
    </location>
</feature>
<keyword evidence="5" id="KW-0479">Metal-binding</keyword>
<evidence type="ECO:0000256" key="5">
    <source>
        <dbReference type="ARBA" id="ARBA00022723"/>
    </source>
</evidence>
<evidence type="ECO:0000256" key="10">
    <source>
        <dbReference type="ARBA" id="ARBA00023002"/>
    </source>
</evidence>
<keyword evidence="3" id="KW-0444">Lipid biosynthesis</keyword>
<keyword evidence="6" id="KW-0256">Endoplasmic reticulum</keyword>
<keyword evidence="9 14" id="KW-1133">Transmembrane helix</keyword>
<keyword evidence="10" id="KW-0560">Oxidoreductase</keyword>
<dbReference type="Proteomes" id="UP001597369">
    <property type="component" value="Unassembled WGS sequence"/>
</dbReference>
<evidence type="ECO:0000256" key="4">
    <source>
        <dbReference type="ARBA" id="ARBA00022692"/>
    </source>
</evidence>
<proteinExistence type="predicted"/>
<evidence type="ECO:0000256" key="3">
    <source>
        <dbReference type="ARBA" id="ARBA00022516"/>
    </source>
</evidence>
<dbReference type="PANTHER" id="PTHR12863:SF1">
    <property type="entry name" value="FATTY ACID 2-HYDROXYLASE"/>
    <property type="match status" value="1"/>
</dbReference>
<feature type="transmembrane region" description="Helical" evidence="14">
    <location>
        <begin position="131"/>
        <end position="154"/>
    </location>
</feature>
<evidence type="ECO:0000256" key="6">
    <source>
        <dbReference type="ARBA" id="ARBA00022824"/>
    </source>
</evidence>
<evidence type="ECO:0000256" key="9">
    <source>
        <dbReference type="ARBA" id="ARBA00022989"/>
    </source>
</evidence>
<evidence type="ECO:0000256" key="12">
    <source>
        <dbReference type="ARBA" id="ARBA00023136"/>
    </source>
</evidence>
<keyword evidence="4 14" id="KW-0812">Transmembrane</keyword>
<gene>
    <name evidence="16" type="ORF">ACFSKU_06835</name>
</gene>
<evidence type="ECO:0000256" key="13">
    <source>
        <dbReference type="ARBA" id="ARBA00023160"/>
    </source>
</evidence>
<feature type="domain" description="Fatty acid hydroxylase" evidence="15">
    <location>
        <begin position="58"/>
        <end position="196"/>
    </location>
</feature>
<dbReference type="PANTHER" id="PTHR12863">
    <property type="entry name" value="FATTY ACID HYDROXYLASE"/>
    <property type="match status" value="1"/>
</dbReference>
<accession>A0ABW4WV26</accession>
<evidence type="ECO:0000256" key="11">
    <source>
        <dbReference type="ARBA" id="ARBA00023098"/>
    </source>
</evidence>
<comment type="cofactor">
    <cofactor evidence="1">
        <name>Zn(2+)</name>
        <dbReference type="ChEBI" id="CHEBI:29105"/>
    </cofactor>
</comment>
<evidence type="ECO:0000259" key="15">
    <source>
        <dbReference type="Pfam" id="PF04116"/>
    </source>
</evidence>
<dbReference type="RefSeq" id="WP_229960391.1">
    <property type="nucleotide sequence ID" value="NZ_JAJJWI010000008.1"/>
</dbReference>
<comment type="caution">
    <text evidence="16">The sequence shown here is derived from an EMBL/GenBank/DDBJ whole genome shotgun (WGS) entry which is preliminary data.</text>
</comment>
<comment type="subcellular location">
    <subcellularLocation>
        <location evidence="2">Endoplasmic reticulum membrane</location>
        <topology evidence="2">Multi-pass membrane protein</topology>
    </subcellularLocation>
</comment>
<evidence type="ECO:0000256" key="1">
    <source>
        <dbReference type="ARBA" id="ARBA00001947"/>
    </source>
</evidence>
<evidence type="ECO:0000313" key="17">
    <source>
        <dbReference type="Proteomes" id="UP001597369"/>
    </source>
</evidence>
<evidence type="ECO:0000256" key="2">
    <source>
        <dbReference type="ARBA" id="ARBA00004477"/>
    </source>
</evidence>
<keyword evidence="17" id="KW-1185">Reference proteome</keyword>
<keyword evidence="13" id="KW-0275">Fatty acid biosynthesis</keyword>
<name>A0ABW4WV26_9BACT</name>
<evidence type="ECO:0000256" key="7">
    <source>
        <dbReference type="ARBA" id="ARBA00022832"/>
    </source>
</evidence>
<keyword evidence="7" id="KW-0276">Fatty acid metabolism</keyword>
<feature type="transmembrane region" description="Helical" evidence="14">
    <location>
        <begin position="107"/>
        <end position="125"/>
    </location>
</feature>
<dbReference type="InterPro" id="IPR014430">
    <property type="entry name" value="Scs7"/>
</dbReference>
<keyword evidence="8" id="KW-0862">Zinc</keyword>
<dbReference type="Pfam" id="PF04116">
    <property type="entry name" value="FA_hydroxylase"/>
    <property type="match status" value="1"/>
</dbReference>
<protein>
    <submittedName>
        <fullName evidence="16">Sterol desaturase family protein</fullName>
    </submittedName>
</protein>
<feature type="transmembrane region" description="Helical" evidence="14">
    <location>
        <begin position="21"/>
        <end position="42"/>
    </location>
</feature>
<keyword evidence="11" id="KW-0443">Lipid metabolism</keyword>
<sequence>MKPNHKGQAQLFKNPVLERMTRTHIALPISIFLIIATGLLYYGITHSFINVLEALGLFFLGWFIFTLIEYLAHRYIFHMNTDTPVKARLQYTVHGNHHDYPKDKKRLAMPPIISLLYASIFFFVFKLIFGQFVFGVVAGILFGYASYLAVHYIVHAYAPPKNFLKYLWIYHGIHHYKDSETYYGVSSPLWDFILGTTDKKNK</sequence>
<keyword evidence="12 14" id="KW-0472">Membrane</keyword>
<reference evidence="17" key="1">
    <citation type="journal article" date="2019" name="Int. J. Syst. Evol. Microbiol.">
        <title>The Global Catalogue of Microorganisms (GCM) 10K type strain sequencing project: providing services to taxonomists for standard genome sequencing and annotation.</title>
        <authorList>
            <consortium name="The Broad Institute Genomics Platform"/>
            <consortium name="The Broad Institute Genome Sequencing Center for Infectious Disease"/>
            <person name="Wu L."/>
            <person name="Ma J."/>
        </authorList>
    </citation>
    <scope>NUCLEOTIDE SEQUENCE [LARGE SCALE GENOMIC DNA]</scope>
    <source>
        <strain evidence="17">JCM 16545</strain>
    </source>
</reference>